<dbReference type="InParanoid" id="A0A0V0QQA6"/>
<evidence type="ECO:0000256" key="2">
    <source>
        <dbReference type="ARBA" id="ARBA00006972"/>
    </source>
</evidence>
<name>A0A0V0QQA6_PSEPJ</name>
<evidence type="ECO:0000313" key="9">
    <source>
        <dbReference type="Proteomes" id="UP000054937"/>
    </source>
</evidence>
<feature type="domain" description="AP complex mu/sigma subunit" evidence="7">
    <location>
        <begin position="381"/>
        <end position="509"/>
    </location>
</feature>
<feature type="compositionally biased region" description="Basic and acidic residues" evidence="6">
    <location>
        <begin position="11"/>
        <end position="21"/>
    </location>
</feature>
<evidence type="ECO:0000256" key="5">
    <source>
        <dbReference type="ARBA" id="ARBA00023136"/>
    </source>
</evidence>
<evidence type="ECO:0000256" key="6">
    <source>
        <dbReference type="SAM" id="MobiDB-lite"/>
    </source>
</evidence>
<dbReference type="Pfam" id="PF07004">
    <property type="entry name" value="SHIPPO-rpt"/>
    <property type="match status" value="8"/>
</dbReference>
<comment type="subcellular location">
    <subcellularLocation>
        <location evidence="1">Endomembrane system</location>
    </subcellularLocation>
</comment>
<comment type="similarity">
    <text evidence="2">Belongs to the adaptor complexes small subunit family.</text>
</comment>
<dbReference type="OrthoDB" id="445580at2759"/>
<evidence type="ECO:0000259" key="7">
    <source>
        <dbReference type="Pfam" id="PF01217"/>
    </source>
</evidence>
<dbReference type="AlphaFoldDB" id="A0A0V0QQA6"/>
<accession>A0A0V0QQA6</accession>
<protein>
    <submittedName>
        <fullName evidence="8">Longin-like domain</fullName>
    </submittedName>
</protein>
<evidence type="ECO:0000313" key="8">
    <source>
        <dbReference type="EMBL" id="KRX04385.1"/>
    </source>
</evidence>
<dbReference type="Gene3D" id="3.30.450.60">
    <property type="match status" value="1"/>
</dbReference>
<dbReference type="Pfam" id="PF01217">
    <property type="entry name" value="Clat_adaptor_s"/>
    <property type="match status" value="1"/>
</dbReference>
<feature type="region of interest" description="Disordered" evidence="6">
    <location>
        <begin position="150"/>
        <end position="213"/>
    </location>
</feature>
<keyword evidence="3" id="KW-0813">Transport</keyword>
<dbReference type="GO" id="GO:0012505">
    <property type="term" value="C:endomembrane system"/>
    <property type="evidence" value="ECO:0007669"/>
    <property type="project" value="UniProtKB-SubCell"/>
</dbReference>
<comment type="caution">
    <text evidence="8">The sequence shown here is derived from an EMBL/GenBank/DDBJ whole genome shotgun (WGS) entry which is preliminary data.</text>
</comment>
<dbReference type="SUPFAM" id="SSF64356">
    <property type="entry name" value="SNARE-like"/>
    <property type="match status" value="1"/>
</dbReference>
<dbReference type="CDD" id="cd14832">
    <property type="entry name" value="AP4_sigma"/>
    <property type="match status" value="1"/>
</dbReference>
<dbReference type="EMBL" id="LDAU01000118">
    <property type="protein sequence ID" value="KRX04385.1"/>
    <property type="molecule type" value="Genomic_DNA"/>
</dbReference>
<dbReference type="Proteomes" id="UP000054937">
    <property type="component" value="Unassembled WGS sequence"/>
</dbReference>
<sequence length="510" mass="58329">MAKKAIPKWKIGTEQRPEWGNKENPGPGNYEAQVKFLSRSDRSPTYQFGIKYKSLEKKDQIPGPGSYDPKFTQENLPKYSIRPKTTYEDTLLLKKKKDPGPGFYETNKSTILNQPSSKIGNSQRTTFAIRSLSPGPGSYMDIKYKTDMPQYGFGSETRQDPIQQSSSKGKMKNLGPGCYNLKSTLKTNIGPALTPRREEKLGQRNQNIPGPGTYEQKVDFIKKSDPKYKIGTDKLRVVFDTRNYIQIGPGQYSPKLDKVKNQSPNYRFGSSKRINFEAGSKTPGAGTYEIPSKIIEGPKYIMNPRREDEYLRKDKIQSPSPNKYNINLKLTKENHSSIGIGSSKRPQMGYTSYSPGPGNYLKNNQSQLEGPVYSFGKQYRQDLLAKYFIPASVQEKTTLEGELVRKCLSRNEIQCSFVEHRDYRVVYRRYASLFFIIGLDLEEENQLAYLEFIHTLVETLDKYFENVCELDIMFNIEKAHYVLDEMVMNGQIVETNKQLILAPVQVIEKL</sequence>
<evidence type="ECO:0000256" key="3">
    <source>
        <dbReference type="ARBA" id="ARBA00022448"/>
    </source>
</evidence>
<dbReference type="InterPro" id="IPR010736">
    <property type="entry name" value="SHIPPO-rpt"/>
</dbReference>
<organism evidence="8 9">
    <name type="scientific">Pseudocohnilembus persalinus</name>
    <name type="common">Ciliate</name>
    <dbReference type="NCBI Taxonomy" id="266149"/>
    <lineage>
        <taxon>Eukaryota</taxon>
        <taxon>Sar</taxon>
        <taxon>Alveolata</taxon>
        <taxon>Ciliophora</taxon>
        <taxon>Intramacronucleata</taxon>
        <taxon>Oligohymenophorea</taxon>
        <taxon>Scuticociliatia</taxon>
        <taxon>Philasterida</taxon>
        <taxon>Pseudocohnilembidae</taxon>
        <taxon>Pseudocohnilembus</taxon>
    </lineage>
</organism>
<dbReference type="PANTHER" id="PTHR11753">
    <property type="entry name" value="ADAPTOR COMPLEXES SMALL SUBUNIT FAMILY"/>
    <property type="match status" value="1"/>
</dbReference>
<dbReference type="InterPro" id="IPR011012">
    <property type="entry name" value="Longin-like_dom_sf"/>
</dbReference>
<gene>
    <name evidence="8" type="ORF">PPERSA_05646</name>
</gene>
<feature type="region of interest" description="Disordered" evidence="6">
    <location>
        <begin position="1"/>
        <end position="28"/>
    </location>
</feature>
<dbReference type="InterPro" id="IPR022775">
    <property type="entry name" value="AP_mu_sigma_su"/>
</dbReference>
<dbReference type="OMA" id="NHYQFNQ"/>
<keyword evidence="5" id="KW-0472">Membrane</keyword>
<dbReference type="GO" id="GO:0005737">
    <property type="term" value="C:cytoplasm"/>
    <property type="evidence" value="ECO:0007669"/>
    <property type="project" value="UniProtKB-ARBA"/>
</dbReference>
<evidence type="ECO:0000256" key="1">
    <source>
        <dbReference type="ARBA" id="ARBA00004308"/>
    </source>
</evidence>
<dbReference type="InterPro" id="IPR016635">
    <property type="entry name" value="AP_complex_ssu"/>
</dbReference>
<evidence type="ECO:0000256" key="4">
    <source>
        <dbReference type="ARBA" id="ARBA00022927"/>
    </source>
</evidence>
<keyword evidence="9" id="KW-1185">Reference proteome</keyword>
<proteinExistence type="inferred from homology"/>
<dbReference type="GO" id="GO:0015031">
    <property type="term" value="P:protein transport"/>
    <property type="evidence" value="ECO:0007669"/>
    <property type="project" value="UniProtKB-KW"/>
</dbReference>
<dbReference type="FunFam" id="3.30.450.60:FF:000010">
    <property type="entry name" value="AP complex subunit sigma"/>
    <property type="match status" value="1"/>
</dbReference>
<reference evidence="8 9" key="1">
    <citation type="journal article" date="2015" name="Sci. Rep.">
        <title>Genome of the facultative scuticociliatosis pathogen Pseudocohnilembus persalinus provides insight into its virulence through horizontal gene transfer.</title>
        <authorList>
            <person name="Xiong J."/>
            <person name="Wang G."/>
            <person name="Cheng J."/>
            <person name="Tian M."/>
            <person name="Pan X."/>
            <person name="Warren A."/>
            <person name="Jiang C."/>
            <person name="Yuan D."/>
            <person name="Miao W."/>
        </authorList>
    </citation>
    <scope>NUCLEOTIDE SEQUENCE [LARGE SCALE GENOMIC DNA]</scope>
    <source>
        <strain evidence="8">36N120E</strain>
    </source>
</reference>
<keyword evidence="4" id="KW-0653">Protein transport</keyword>